<proteinExistence type="predicted"/>
<dbReference type="WBParaSite" id="nRc.2.0.1.t47008-RA">
    <property type="protein sequence ID" value="nRc.2.0.1.t47008-RA"/>
    <property type="gene ID" value="nRc.2.0.1.g47008"/>
</dbReference>
<dbReference type="Proteomes" id="UP000887565">
    <property type="component" value="Unplaced"/>
</dbReference>
<evidence type="ECO:0000256" key="1">
    <source>
        <dbReference type="SAM" id="Phobius"/>
    </source>
</evidence>
<keyword evidence="2" id="KW-1185">Reference proteome</keyword>
<sequence length="128" mass="14754">MLSIPVYCAALYMIRKPLDSGQRKSSTGYKRQVQLTKSITIVILHTFVCSTVPFGYGFYVLWRNELWLKRDGDPDSFSPLIRDAVFQHGHVSEIYAIESVETVQKDNSLNINTKARLVIPFMNLRHDF</sequence>
<feature type="transmembrane region" description="Helical" evidence="1">
    <location>
        <begin position="39"/>
        <end position="62"/>
    </location>
</feature>
<dbReference type="AlphaFoldDB" id="A0A915L9A8"/>
<organism evidence="2 3">
    <name type="scientific">Romanomermis culicivorax</name>
    <name type="common">Nematode worm</name>
    <dbReference type="NCBI Taxonomy" id="13658"/>
    <lineage>
        <taxon>Eukaryota</taxon>
        <taxon>Metazoa</taxon>
        <taxon>Ecdysozoa</taxon>
        <taxon>Nematoda</taxon>
        <taxon>Enoplea</taxon>
        <taxon>Dorylaimia</taxon>
        <taxon>Mermithida</taxon>
        <taxon>Mermithoidea</taxon>
        <taxon>Mermithidae</taxon>
        <taxon>Romanomermis</taxon>
    </lineage>
</organism>
<accession>A0A915L9A8</accession>
<keyword evidence="1" id="KW-1133">Transmembrane helix</keyword>
<evidence type="ECO:0000313" key="2">
    <source>
        <dbReference type="Proteomes" id="UP000887565"/>
    </source>
</evidence>
<protein>
    <submittedName>
        <fullName evidence="3">Uncharacterized protein</fullName>
    </submittedName>
</protein>
<reference evidence="3" key="1">
    <citation type="submission" date="2022-11" db="UniProtKB">
        <authorList>
            <consortium name="WormBaseParasite"/>
        </authorList>
    </citation>
    <scope>IDENTIFICATION</scope>
</reference>
<keyword evidence="1" id="KW-0812">Transmembrane</keyword>
<keyword evidence="1" id="KW-0472">Membrane</keyword>
<evidence type="ECO:0000313" key="3">
    <source>
        <dbReference type="WBParaSite" id="nRc.2.0.1.t47008-RA"/>
    </source>
</evidence>
<name>A0A915L9A8_ROMCU</name>